<keyword evidence="1" id="KW-0812">Transmembrane</keyword>
<feature type="transmembrane region" description="Helical" evidence="1">
    <location>
        <begin position="218"/>
        <end position="238"/>
    </location>
</feature>
<reference evidence="2" key="2">
    <citation type="journal article" date="2021" name="PeerJ">
        <title>Extensive microbial diversity within the chicken gut microbiome revealed by metagenomics and culture.</title>
        <authorList>
            <person name="Gilroy R."/>
            <person name="Ravi A."/>
            <person name="Getino M."/>
            <person name="Pursley I."/>
            <person name="Horton D.L."/>
            <person name="Alikhan N.F."/>
            <person name="Baker D."/>
            <person name="Gharbi K."/>
            <person name="Hall N."/>
            <person name="Watson M."/>
            <person name="Adriaenssens E.M."/>
            <person name="Foster-Nyarko E."/>
            <person name="Jarju S."/>
            <person name="Secka A."/>
            <person name="Antonio M."/>
            <person name="Oren A."/>
            <person name="Chaudhuri R.R."/>
            <person name="La Ragione R."/>
            <person name="Hildebrand F."/>
            <person name="Pallen M.J."/>
        </authorList>
    </citation>
    <scope>NUCLEOTIDE SEQUENCE</scope>
    <source>
        <strain evidence="2">CHK195-11698</strain>
    </source>
</reference>
<evidence type="ECO:0000313" key="2">
    <source>
        <dbReference type="EMBL" id="HIU14758.1"/>
    </source>
</evidence>
<comment type="caution">
    <text evidence="2">The sequence shown here is derived from an EMBL/GenBank/DDBJ whole genome shotgun (WGS) entry which is preliminary data.</text>
</comment>
<protein>
    <submittedName>
        <fullName evidence="2">Uncharacterized protein</fullName>
    </submittedName>
</protein>
<organism evidence="2 3">
    <name type="scientific">Candidatus Fimiplasma intestinipullorum</name>
    <dbReference type="NCBI Taxonomy" id="2840825"/>
    <lineage>
        <taxon>Bacteria</taxon>
        <taxon>Bacillati</taxon>
        <taxon>Bacillota</taxon>
        <taxon>Clostridia</taxon>
        <taxon>Eubacteriales</taxon>
        <taxon>Candidatus Fimiplasma</taxon>
    </lineage>
</organism>
<gene>
    <name evidence="2" type="ORF">IAD15_11955</name>
</gene>
<proteinExistence type="predicted"/>
<dbReference type="Proteomes" id="UP000824175">
    <property type="component" value="Unassembled WGS sequence"/>
</dbReference>
<evidence type="ECO:0000256" key="1">
    <source>
        <dbReference type="SAM" id="Phobius"/>
    </source>
</evidence>
<evidence type="ECO:0000313" key="3">
    <source>
        <dbReference type="Proteomes" id="UP000824175"/>
    </source>
</evidence>
<name>A0A9D1L0L4_9FIRM</name>
<dbReference type="AlphaFoldDB" id="A0A9D1L0L4"/>
<reference evidence="2" key="1">
    <citation type="submission" date="2020-10" db="EMBL/GenBank/DDBJ databases">
        <authorList>
            <person name="Gilroy R."/>
        </authorList>
    </citation>
    <scope>NUCLEOTIDE SEQUENCE</scope>
    <source>
        <strain evidence="2">CHK195-11698</strain>
    </source>
</reference>
<accession>A0A9D1L0L4</accession>
<sequence length="244" mass="28111">MKTWLILTQPKHYAYALYLGVFALVLLSLALTILLTFLGIHSPMLILLGCMITVAVTIFLAIQLGFLVQEASLLFIEDQQHQLYVIDIRQSSPYFTKKPKHLARDLEQYLAWIDKYALVPDAARQIAYIDDKIERRHRLILSCRDEKAQPFTLIVGRNYPDLETLLVCLERIPSYRSMVEIPPDHRPMYLGISLCVLLISIGITVLAHPAVGYLPNTFYFPCLGISYILFIIAIYQIVKYRRHE</sequence>
<keyword evidence="1" id="KW-0472">Membrane</keyword>
<feature type="transmembrane region" description="Helical" evidence="1">
    <location>
        <begin position="188"/>
        <end position="206"/>
    </location>
</feature>
<keyword evidence="1" id="KW-1133">Transmembrane helix</keyword>
<feature type="transmembrane region" description="Helical" evidence="1">
    <location>
        <begin position="44"/>
        <end position="68"/>
    </location>
</feature>
<dbReference type="EMBL" id="DVMJ01000112">
    <property type="protein sequence ID" value="HIU14758.1"/>
    <property type="molecule type" value="Genomic_DNA"/>
</dbReference>
<feature type="transmembrane region" description="Helical" evidence="1">
    <location>
        <begin position="12"/>
        <end position="38"/>
    </location>
</feature>